<evidence type="ECO:0000256" key="4">
    <source>
        <dbReference type="ARBA" id="ARBA00011988"/>
    </source>
</evidence>
<name>A0ABQ1RPT0_9ALTE</name>
<evidence type="ECO:0000256" key="14">
    <source>
        <dbReference type="ARBA" id="ARBA00034417"/>
    </source>
</evidence>
<evidence type="ECO:0000256" key="11">
    <source>
        <dbReference type="ARBA" id="ARBA00022985"/>
    </source>
</evidence>
<evidence type="ECO:0000256" key="3">
    <source>
        <dbReference type="ARBA" id="ARBA00010327"/>
    </source>
</evidence>
<dbReference type="InterPro" id="IPR022826">
    <property type="entry name" value="KDO_kinase"/>
</dbReference>
<keyword evidence="6 15" id="KW-0997">Cell inner membrane</keyword>
<comment type="caution">
    <text evidence="17">The sequence shown here is derived from an EMBL/GenBank/DDBJ whole genome shotgun (WGS) entry which is preliminary data.</text>
</comment>
<dbReference type="EMBL" id="BMGJ01000019">
    <property type="protein sequence ID" value="GGD77337.1"/>
    <property type="molecule type" value="Genomic_DNA"/>
</dbReference>
<dbReference type="SUPFAM" id="SSF56112">
    <property type="entry name" value="Protein kinase-like (PK-like)"/>
    <property type="match status" value="1"/>
</dbReference>
<evidence type="ECO:0000256" key="13">
    <source>
        <dbReference type="ARBA" id="ARBA00029511"/>
    </source>
</evidence>
<keyword evidence="12 15" id="KW-0472">Membrane</keyword>
<protein>
    <recommendedName>
        <fullName evidence="13 15">3-deoxy-D-manno-octulosonic acid kinase</fullName>
        <shortName evidence="15">Kdo kinase</shortName>
        <ecNumber evidence="4 15">2.7.1.166</ecNumber>
    </recommendedName>
</protein>
<accession>A0ABQ1RPT0</accession>
<evidence type="ECO:0000256" key="5">
    <source>
        <dbReference type="ARBA" id="ARBA00022475"/>
    </source>
</evidence>
<dbReference type="RefSeq" id="WP_180237256.1">
    <property type="nucleotide sequence ID" value="NZ_BMGJ01000019.1"/>
</dbReference>
<keyword evidence="7 15" id="KW-0808">Transferase</keyword>
<comment type="catalytic activity">
    <reaction evidence="14 15">
        <text>an alpha-Kdo-(2-&gt;6)-lipid IVA + ATP = a 4-O-phospho-alpha-Kdo-(2-&gt;6)-lipid IVA + ADP + H(+)</text>
        <dbReference type="Rhea" id="RHEA:74271"/>
        <dbReference type="ChEBI" id="CHEBI:15378"/>
        <dbReference type="ChEBI" id="CHEBI:30616"/>
        <dbReference type="ChEBI" id="CHEBI:176428"/>
        <dbReference type="ChEBI" id="CHEBI:193140"/>
        <dbReference type="ChEBI" id="CHEBI:456216"/>
        <dbReference type="EC" id="2.7.1.166"/>
    </reaction>
</comment>
<proteinExistence type="inferred from homology"/>
<dbReference type="PROSITE" id="PS50011">
    <property type="entry name" value="PROTEIN_KINASE_DOM"/>
    <property type="match status" value="1"/>
</dbReference>
<evidence type="ECO:0000256" key="2">
    <source>
        <dbReference type="ARBA" id="ARBA00004713"/>
    </source>
</evidence>
<keyword evidence="10 15" id="KW-0067">ATP-binding</keyword>
<keyword evidence="11 15" id="KW-0448">Lipopolysaccharide biosynthesis</keyword>
<evidence type="ECO:0000256" key="12">
    <source>
        <dbReference type="ARBA" id="ARBA00023136"/>
    </source>
</evidence>
<dbReference type="InterPro" id="IPR000719">
    <property type="entry name" value="Prot_kinase_dom"/>
</dbReference>
<gene>
    <name evidence="15 17" type="primary">kdkA</name>
    <name evidence="17" type="ORF">GCM10011357_35490</name>
</gene>
<evidence type="ECO:0000256" key="9">
    <source>
        <dbReference type="ARBA" id="ARBA00022777"/>
    </source>
</evidence>
<feature type="domain" description="Protein kinase" evidence="16">
    <location>
        <begin position="37"/>
        <end position="245"/>
    </location>
</feature>
<evidence type="ECO:0000313" key="17">
    <source>
        <dbReference type="EMBL" id="GGD77337.1"/>
    </source>
</evidence>
<dbReference type="EC" id="2.7.1.166" evidence="4 15"/>
<dbReference type="InterPro" id="IPR011009">
    <property type="entry name" value="Kinase-like_dom_sf"/>
</dbReference>
<evidence type="ECO:0000256" key="1">
    <source>
        <dbReference type="ARBA" id="ARBA00004515"/>
    </source>
</evidence>
<dbReference type="HAMAP" id="MF_00521">
    <property type="entry name" value="KDO_kinase"/>
    <property type="match status" value="1"/>
</dbReference>
<keyword evidence="18" id="KW-1185">Reference proteome</keyword>
<dbReference type="NCBIfam" id="NF002475">
    <property type="entry name" value="PRK01723.1"/>
    <property type="match status" value="1"/>
</dbReference>
<keyword evidence="5 15" id="KW-1003">Cell membrane</keyword>
<comment type="function">
    <text evidence="15">Catalyzes the ATP-dependent phosphorylation of the 3-deoxy-D-manno-octulosonic acid (Kdo) residue in Kdo-lipid IV(A) at the 4-OH position.</text>
</comment>
<sequence>MEYKQQFAGNGHCFLHRKGLPVSMQPQIFIPEYWRSRSALTSSAKGRGTTVFIRPNADEDWALRHYRRGGLIGKLLDDRFVYTGLRKTRAWREFHLLAYLRQQHLPVPEPVAAHVTRSGCSYRADLITRLIPDSQDLHEVLSQRPLTIDEWESVGEVIARLHNCQVYHHDLNIRNLMLDAQGSVWIIDFDKCRRRSGNSWKQGNLNRLHRSLRKSASNETQWYWQESDFTTLAQRYKSAIAQTAP</sequence>
<comment type="similarity">
    <text evidence="3 15">Belongs to the protein kinase superfamily. KdkA/RfaP family.</text>
</comment>
<comment type="pathway">
    <text evidence="2 15">Bacterial outer membrane biogenesis; LPS core biosynthesis.</text>
</comment>
<reference evidence="18" key="1">
    <citation type="journal article" date="2019" name="Int. J. Syst. Evol. Microbiol.">
        <title>The Global Catalogue of Microorganisms (GCM) 10K type strain sequencing project: providing services to taxonomists for standard genome sequencing and annotation.</title>
        <authorList>
            <consortium name="The Broad Institute Genomics Platform"/>
            <consortium name="The Broad Institute Genome Sequencing Center for Infectious Disease"/>
            <person name="Wu L."/>
            <person name="Ma J."/>
        </authorList>
    </citation>
    <scope>NUCLEOTIDE SEQUENCE [LARGE SCALE GENOMIC DNA]</scope>
    <source>
        <strain evidence="18">CGMCC 1.12923</strain>
    </source>
</reference>
<dbReference type="Pfam" id="PF06293">
    <property type="entry name" value="Kdo"/>
    <property type="match status" value="1"/>
</dbReference>
<keyword evidence="9 15" id="KW-0418">Kinase</keyword>
<comment type="subcellular location">
    <subcellularLocation>
        <location evidence="1 15">Cell inner membrane</location>
        <topology evidence="1 15">Peripheral membrane protein</topology>
        <orientation evidence="1 15">Cytoplasmic side</orientation>
    </subcellularLocation>
</comment>
<keyword evidence="8 15" id="KW-0547">Nucleotide-binding</keyword>
<evidence type="ECO:0000256" key="15">
    <source>
        <dbReference type="HAMAP-Rule" id="MF_00521"/>
    </source>
</evidence>
<evidence type="ECO:0000256" key="7">
    <source>
        <dbReference type="ARBA" id="ARBA00022679"/>
    </source>
</evidence>
<evidence type="ECO:0000256" key="6">
    <source>
        <dbReference type="ARBA" id="ARBA00022519"/>
    </source>
</evidence>
<dbReference type="GO" id="GO:0016301">
    <property type="term" value="F:kinase activity"/>
    <property type="evidence" value="ECO:0007669"/>
    <property type="project" value="UniProtKB-KW"/>
</dbReference>
<evidence type="ECO:0000259" key="16">
    <source>
        <dbReference type="PROSITE" id="PS50011"/>
    </source>
</evidence>
<dbReference type="Gene3D" id="1.10.510.10">
    <property type="entry name" value="Transferase(Phosphotransferase) domain 1"/>
    <property type="match status" value="1"/>
</dbReference>
<evidence type="ECO:0000256" key="8">
    <source>
        <dbReference type="ARBA" id="ARBA00022741"/>
    </source>
</evidence>
<evidence type="ECO:0000256" key="10">
    <source>
        <dbReference type="ARBA" id="ARBA00022840"/>
    </source>
</evidence>
<feature type="active site" evidence="15">
    <location>
        <position position="170"/>
    </location>
</feature>
<dbReference type="Proteomes" id="UP000614272">
    <property type="component" value="Unassembled WGS sequence"/>
</dbReference>
<organism evidence="17 18">
    <name type="scientific">Lacimicrobium alkaliphilum</name>
    <dbReference type="NCBI Taxonomy" id="1526571"/>
    <lineage>
        <taxon>Bacteria</taxon>
        <taxon>Pseudomonadati</taxon>
        <taxon>Pseudomonadota</taxon>
        <taxon>Gammaproteobacteria</taxon>
        <taxon>Alteromonadales</taxon>
        <taxon>Alteromonadaceae</taxon>
        <taxon>Lacimicrobium</taxon>
    </lineage>
</organism>
<evidence type="ECO:0000313" key="18">
    <source>
        <dbReference type="Proteomes" id="UP000614272"/>
    </source>
</evidence>